<dbReference type="RefSeq" id="XP_025371758.1">
    <property type="nucleotide sequence ID" value="XM_025511454.1"/>
</dbReference>
<feature type="non-terminal residue" evidence="1">
    <location>
        <position position="1"/>
    </location>
</feature>
<keyword evidence="2" id="KW-1185">Reference proteome</keyword>
<accession>A0A316W678</accession>
<gene>
    <name evidence="1" type="ORF">IE81DRAFT_275471</name>
</gene>
<feature type="non-terminal residue" evidence="1">
    <location>
        <position position="61"/>
    </location>
</feature>
<organism evidence="1 2">
    <name type="scientific">Ceraceosorus guamensis</name>
    <dbReference type="NCBI Taxonomy" id="1522189"/>
    <lineage>
        <taxon>Eukaryota</taxon>
        <taxon>Fungi</taxon>
        <taxon>Dikarya</taxon>
        <taxon>Basidiomycota</taxon>
        <taxon>Ustilaginomycotina</taxon>
        <taxon>Exobasidiomycetes</taxon>
        <taxon>Ceraceosorales</taxon>
        <taxon>Ceraceosoraceae</taxon>
        <taxon>Ceraceosorus</taxon>
    </lineage>
</organism>
<dbReference type="InParanoid" id="A0A316W678"/>
<dbReference type="OrthoDB" id="272077at2759"/>
<evidence type="ECO:0000313" key="2">
    <source>
        <dbReference type="Proteomes" id="UP000245783"/>
    </source>
</evidence>
<sequence length="61" mass="7190">ERYEYDVLHENQRGLLVFGIPKFSARTLLQWDPAAWTNAKNRDSPYSIVNAQLPDPSWEWV</sequence>
<reference evidence="1 2" key="1">
    <citation type="journal article" date="2018" name="Mol. Biol. Evol.">
        <title>Broad Genomic Sampling Reveals a Smut Pathogenic Ancestry of the Fungal Clade Ustilaginomycotina.</title>
        <authorList>
            <person name="Kijpornyongpan T."/>
            <person name="Mondo S.J."/>
            <person name="Barry K."/>
            <person name="Sandor L."/>
            <person name="Lee J."/>
            <person name="Lipzen A."/>
            <person name="Pangilinan J."/>
            <person name="LaButti K."/>
            <person name="Hainaut M."/>
            <person name="Henrissat B."/>
            <person name="Grigoriev I.V."/>
            <person name="Spatafora J.W."/>
            <person name="Aime M.C."/>
        </authorList>
    </citation>
    <scope>NUCLEOTIDE SEQUENCE [LARGE SCALE GENOMIC DNA]</scope>
    <source>
        <strain evidence="1 2">MCA 4658</strain>
    </source>
</reference>
<dbReference type="EMBL" id="KZ819360">
    <property type="protein sequence ID" value="PWN44598.1"/>
    <property type="molecule type" value="Genomic_DNA"/>
</dbReference>
<name>A0A316W678_9BASI</name>
<dbReference type="AlphaFoldDB" id="A0A316W678"/>
<protein>
    <submittedName>
        <fullName evidence="1">Uncharacterized protein</fullName>
    </submittedName>
</protein>
<dbReference type="Proteomes" id="UP000245783">
    <property type="component" value="Unassembled WGS sequence"/>
</dbReference>
<proteinExistence type="predicted"/>
<dbReference type="GeneID" id="37033324"/>
<dbReference type="STRING" id="1522189.A0A316W678"/>
<evidence type="ECO:0000313" key="1">
    <source>
        <dbReference type="EMBL" id="PWN44598.1"/>
    </source>
</evidence>